<name>A0A285C2T5_9PROT</name>
<dbReference type="OrthoDB" id="9786188at2"/>
<evidence type="ECO:0000259" key="2">
    <source>
        <dbReference type="Pfam" id="PF13472"/>
    </source>
</evidence>
<dbReference type="Gene3D" id="3.40.50.1110">
    <property type="entry name" value="SGNH hydrolase"/>
    <property type="match status" value="1"/>
</dbReference>
<dbReference type="CDD" id="cd01822">
    <property type="entry name" value="Lysophospholipase_L1_like"/>
    <property type="match status" value="1"/>
</dbReference>
<feature type="chain" id="PRO_5011465641" evidence="1">
    <location>
        <begin position="22"/>
        <end position="214"/>
    </location>
</feature>
<gene>
    <name evidence="3" type="ORF">SAMN06296273_2815</name>
</gene>
<organism evidence="3 4">
    <name type="scientific">Nitrosomonas ureae</name>
    <dbReference type="NCBI Taxonomy" id="44577"/>
    <lineage>
        <taxon>Bacteria</taxon>
        <taxon>Pseudomonadati</taxon>
        <taxon>Pseudomonadota</taxon>
        <taxon>Betaproteobacteria</taxon>
        <taxon>Nitrosomonadales</taxon>
        <taxon>Nitrosomonadaceae</taxon>
        <taxon>Nitrosomonas</taxon>
    </lineage>
</organism>
<reference evidence="3 4" key="1">
    <citation type="submission" date="2017-08" db="EMBL/GenBank/DDBJ databases">
        <authorList>
            <person name="de Groot N.N."/>
        </authorList>
    </citation>
    <scope>NUCLEOTIDE SEQUENCE [LARGE SCALE GENOMIC DNA]</scope>
    <source>
        <strain evidence="3 4">Nm15</strain>
    </source>
</reference>
<feature type="signal peptide" evidence="1">
    <location>
        <begin position="1"/>
        <end position="21"/>
    </location>
</feature>
<evidence type="ECO:0000313" key="4">
    <source>
        <dbReference type="Proteomes" id="UP000242498"/>
    </source>
</evidence>
<dbReference type="InterPro" id="IPR036514">
    <property type="entry name" value="SGNH_hydro_sf"/>
</dbReference>
<dbReference type="PANTHER" id="PTHR30383:SF24">
    <property type="entry name" value="THIOESTERASE 1_PROTEASE 1_LYSOPHOSPHOLIPASE L1"/>
    <property type="match status" value="1"/>
</dbReference>
<dbReference type="InterPro" id="IPR013830">
    <property type="entry name" value="SGNH_hydro"/>
</dbReference>
<dbReference type="EMBL" id="LT907782">
    <property type="protein sequence ID" value="SNX61363.1"/>
    <property type="molecule type" value="Genomic_DNA"/>
</dbReference>
<keyword evidence="1" id="KW-0732">Signal</keyword>
<dbReference type="AlphaFoldDB" id="A0A285C2T5"/>
<dbReference type="Proteomes" id="UP000242498">
    <property type="component" value="Chromosome I"/>
</dbReference>
<dbReference type="RefSeq" id="WP_041362177.1">
    <property type="nucleotide sequence ID" value="NZ_LT907782.1"/>
</dbReference>
<proteinExistence type="predicted"/>
<dbReference type="PANTHER" id="PTHR30383">
    <property type="entry name" value="THIOESTERASE 1/PROTEASE 1/LYSOPHOSPHOLIPASE L1"/>
    <property type="match status" value="1"/>
</dbReference>
<dbReference type="GO" id="GO:0004622">
    <property type="term" value="F:phosphatidylcholine lysophospholipase activity"/>
    <property type="evidence" value="ECO:0007669"/>
    <property type="project" value="TreeGrafter"/>
</dbReference>
<feature type="domain" description="SGNH hydrolase-type esterase" evidence="2">
    <location>
        <begin position="28"/>
        <end position="187"/>
    </location>
</feature>
<dbReference type="InterPro" id="IPR051532">
    <property type="entry name" value="Ester_Hydrolysis_Enzymes"/>
</dbReference>
<protein>
    <submittedName>
        <fullName evidence="3">Acyl-CoA thioesterase-1</fullName>
    </submittedName>
</protein>
<evidence type="ECO:0000313" key="3">
    <source>
        <dbReference type="EMBL" id="SNX61363.1"/>
    </source>
</evidence>
<evidence type="ECO:0000256" key="1">
    <source>
        <dbReference type="SAM" id="SignalP"/>
    </source>
</evidence>
<accession>A0A285C2T5</accession>
<sequence length="214" mass="23819">MKKNFLIILIVVFTICAPAVASTKTILVFGDSLSSSYGISTEAGWVTLLEQRLQSKYADYRIINASISGETALGGRNRIRQALETHRPEIVIVELGGNDGLRGTSIQSIYENLAAIIEECQQNNALVLLAGMQLPPNYGKTYTQKFQAIFPQLAERYQIKLIPFLLAGFGDKHEFFQADGIHPTEVAQKKIVENVWEVLQTMFKTEQIATNPDI</sequence>
<dbReference type="SUPFAM" id="SSF52266">
    <property type="entry name" value="SGNH hydrolase"/>
    <property type="match status" value="1"/>
</dbReference>
<dbReference type="Pfam" id="PF13472">
    <property type="entry name" value="Lipase_GDSL_2"/>
    <property type="match status" value="1"/>
</dbReference>